<sequence length="84" mass="8890">MVRSSCQTRSELWPSLLRYQVSLSLPLCVHSVAPSDSPCQMMPPRSLSPCAQCLSGVPPPPFKASIASSFASCPSMSAPFAPPP</sequence>
<dbReference type="Proteomes" id="UP000694892">
    <property type="component" value="Chromosome 2L"/>
</dbReference>
<evidence type="ECO:0000313" key="1">
    <source>
        <dbReference type="EMBL" id="OCT94646.1"/>
    </source>
</evidence>
<gene>
    <name evidence="1" type="ORF">XELAEV_18012328mg</name>
</gene>
<dbReference type="EMBL" id="CM004468">
    <property type="protein sequence ID" value="OCT94646.1"/>
    <property type="molecule type" value="Genomic_DNA"/>
</dbReference>
<accession>A0A974DPB2</accession>
<reference evidence="2" key="1">
    <citation type="journal article" date="2016" name="Nature">
        <title>Genome evolution in the allotetraploid frog Xenopus laevis.</title>
        <authorList>
            <person name="Session A.M."/>
            <person name="Uno Y."/>
            <person name="Kwon T."/>
            <person name="Chapman J.A."/>
            <person name="Toyoda A."/>
            <person name="Takahashi S."/>
            <person name="Fukui A."/>
            <person name="Hikosaka A."/>
            <person name="Suzuki A."/>
            <person name="Kondo M."/>
            <person name="van Heeringen S.J."/>
            <person name="Quigley I."/>
            <person name="Heinz S."/>
            <person name="Ogino H."/>
            <person name="Ochi H."/>
            <person name="Hellsten U."/>
            <person name="Lyons J.B."/>
            <person name="Simakov O."/>
            <person name="Putnam N."/>
            <person name="Stites J."/>
            <person name="Kuroki Y."/>
            <person name="Tanaka T."/>
            <person name="Michiue T."/>
            <person name="Watanabe M."/>
            <person name="Bogdanovic O."/>
            <person name="Lister R."/>
            <person name="Georgiou G."/>
            <person name="Paranjpe S.S."/>
            <person name="van Kruijsbergen I."/>
            <person name="Shu S."/>
            <person name="Carlson J."/>
            <person name="Kinoshita T."/>
            <person name="Ohta Y."/>
            <person name="Mawaribuchi S."/>
            <person name="Jenkins J."/>
            <person name="Grimwood J."/>
            <person name="Schmutz J."/>
            <person name="Mitros T."/>
            <person name="Mozaffari S.V."/>
            <person name="Suzuki Y."/>
            <person name="Haramoto Y."/>
            <person name="Yamamoto T.S."/>
            <person name="Takagi C."/>
            <person name="Heald R."/>
            <person name="Miller K."/>
            <person name="Haudenschild C."/>
            <person name="Kitzman J."/>
            <person name="Nakayama T."/>
            <person name="Izutsu Y."/>
            <person name="Robert J."/>
            <person name="Fortriede J."/>
            <person name="Burns K."/>
            <person name="Lotay V."/>
            <person name="Karimi K."/>
            <person name="Yasuoka Y."/>
            <person name="Dichmann D.S."/>
            <person name="Flajnik M.F."/>
            <person name="Houston D.W."/>
            <person name="Shendure J."/>
            <person name="DuPasquier L."/>
            <person name="Vize P.D."/>
            <person name="Zorn A.M."/>
            <person name="Ito M."/>
            <person name="Marcotte E.M."/>
            <person name="Wallingford J.B."/>
            <person name="Ito Y."/>
            <person name="Asashima M."/>
            <person name="Ueno N."/>
            <person name="Matsuda Y."/>
            <person name="Veenstra G.J."/>
            <person name="Fujiyama A."/>
            <person name="Harland R.M."/>
            <person name="Taira M."/>
            <person name="Rokhsar D.S."/>
        </authorList>
    </citation>
    <scope>NUCLEOTIDE SEQUENCE [LARGE SCALE GENOMIC DNA]</scope>
    <source>
        <strain evidence="2">J</strain>
    </source>
</reference>
<evidence type="ECO:0000313" key="2">
    <source>
        <dbReference type="Proteomes" id="UP000694892"/>
    </source>
</evidence>
<proteinExistence type="predicted"/>
<name>A0A974DPB2_XENLA</name>
<protein>
    <submittedName>
        <fullName evidence="1">Uncharacterized protein</fullName>
    </submittedName>
</protein>
<dbReference type="AlphaFoldDB" id="A0A974DPB2"/>
<organism evidence="1 2">
    <name type="scientific">Xenopus laevis</name>
    <name type="common">African clawed frog</name>
    <dbReference type="NCBI Taxonomy" id="8355"/>
    <lineage>
        <taxon>Eukaryota</taxon>
        <taxon>Metazoa</taxon>
        <taxon>Chordata</taxon>
        <taxon>Craniata</taxon>
        <taxon>Vertebrata</taxon>
        <taxon>Euteleostomi</taxon>
        <taxon>Amphibia</taxon>
        <taxon>Batrachia</taxon>
        <taxon>Anura</taxon>
        <taxon>Pipoidea</taxon>
        <taxon>Pipidae</taxon>
        <taxon>Xenopodinae</taxon>
        <taxon>Xenopus</taxon>
        <taxon>Xenopus</taxon>
    </lineage>
</organism>